<keyword evidence="1" id="KW-0694">RNA-binding</keyword>
<evidence type="ECO:0000259" key="2">
    <source>
        <dbReference type="PROSITE" id="PS51165"/>
    </source>
</evidence>
<dbReference type="GO" id="GO:0003723">
    <property type="term" value="F:RNA binding"/>
    <property type="evidence" value="ECO:0007669"/>
    <property type="project" value="UniProtKB-UniRule"/>
</dbReference>
<comment type="caution">
    <text evidence="3">The sequence shown here is derived from an EMBL/GenBank/DDBJ whole genome shotgun (WGS) entry which is preliminary data.</text>
</comment>
<name>A0A444L674_METS7</name>
<dbReference type="Gene3D" id="3.40.50.620">
    <property type="entry name" value="HUPs"/>
    <property type="match status" value="1"/>
</dbReference>
<dbReference type="InterPro" id="IPR050102">
    <property type="entry name" value="tRNA_sulfurtransferase_ThiI"/>
</dbReference>
<dbReference type="PANTHER" id="PTHR43209:SF1">
    <property type="entry name" value="TRNA SULFURTRANSFERASE"/>
    <property type="match status" value="1"/>
</dbReference>
<dbReference type="InterPro" id="IPR049962">
    <property type="entry name" value="THUMP_ThiI"/>
</dbReference>
<evidence type="ECO:0000313" key="4">
    <source>
        <dbReference type="Proteomes" id="UP000288215"/>
    </source>
</evidence>
<sequence length="353" mass="37840">MEGIVVVRVGGEIGIKSRRVRRDYEQRLLKYLKDRLREKGVSYSEIWRVAGRIYIKTGEPGVASRLASKIFGISSASPGHMTTSRLDDIIGAAVLVSRGFAPGSFAVRCRRVGSHPYTSQEAAAKVGEAILAARPDLSVDLGSPNNEIFIEIRDESSILYTEAFRGPDGFPIGTQDPFVGVIDESFESVAASWCLMKRGSPVLAAVFGPDGVVSERTAKNLAILSEWSTGAPLKATVFPCEAPSPMLQLAVASYCCRAKGFAAVASGMPVPSLEFLSELKSKINDSAVLFPLAALESGIIEDWARLMGIDTKTKSGYPKSINVGIVPQASVVEAIAKKSFEAQVREDGSILPL</sequence>
<feature type="domain" description="THUMP" evidence="2">
    <location>
        <begin position="61"/>
        <end position="163"/>
    </location>
</feature>
<protein>
    <recommendedName>
        <fullName evidence="2">THUMP domain-containing protein</fullName>
    </recommendedName>
</protein>
<dbReference type="Pfam" id="PF22025">
    <property type="entry name" value="ThiI_fer"/>
    <property type="match status" value="1"/>
</dbReference>
<dbReference type="Gene3D" id="3.30.2130.30">
    <property type="match status" value="1"/>
</dbReference>
<gene>
    <name evidence="3" type="ORF">Metus_1034</name>
</gene>
<organism evidence="3 4">
    <name type="scientific">Methanosuratincola subterraneus</name>
    <dbReference type="NCBI Taxonomy" id="2593994"/>
    <lineage>
        <taxon>Archaea</taxon>
        <taxon>Thermoproteota</taxon>
        <taxon>Methanosuratincolia</taxon>
        <taxon>Candidatus Methanomethylicales</taxon>
        <taxon>Candidatus Methanomethylicaceae</taxon>
        <taxon>Candidatus Methanosuratincola (ex Vanwonterghem et al. 2016)</taxon>
    </lineage>
</organism>
<dbReference type="Proteomes" id="UP000288215">
    <property type="component" value="Unassembled WGS sequence"/>
</dbReference>
<accession>A0A444L674</accession>
<evidence type="ECO:0000313" key="3">
    <source>
        <dbReference type="EMBL" id="RWX73060.1"/>
    </source>
</evidence>
<dbReference type="SUPFAM" id="SSF143437">
    <property type="entry name" value="THUMP domain-like"/>
    <property type="match status" value="1"/>
</dbReference>
<dbReference type="GO" id="GO:0052837">
    <property type="term" value="P:thiazole biosynthetic process"/>
    <property type="evidence" value="ECO:0007669"/>
    <property type="project" value="TreeGrafter"/>
</dbReference>
<dbReference type="SMART" id="SM00981">
    <property type="entry name" value="THUMP"/>
    <property type="match status" value="1"/>
</dbReference>
<proteinExistence type="predicted"/>
<reference evidence="3 4" key="1">
    <citation type="submission" date="2018-12" db="EMBL/GenBank/DDBJ databases">
        <title>The complete genome of the methanogenic archaea of the candidate phylum Verstraetearchaeota, obtained from the metagenome of underground thermal water.</title>
        <authorList>
            <person name="Kadnikov V.V."/>
            <person name="Mardanov A.V."/>
            <person name="Beletsky A.V."/>
            <person name="Karnachuk O.V."/>
            <person name="Ravin N.V."/>
        </authorList>
    </citation>
    <scope>NUCLEOTIDE SEQUENCE [LARGE SCALE GENOMIC DNA]</scope>
    <source>
        <strain evidence="3">Ch88</strain>
    </source>
</reference>
<dbReference type="GO" id="GO:0002937">
    <property type="term" value="P:tRNA 4-thiouridine biosynthesis"/>
    <property type="evidence" value="ECO:0007669"/>
    <property type="project" value="TreeGrafter"/>
</dbReference>
<dbReference type="GO" id="GO:0005829">
    <property type="term" value="C:cytosol"/>
    <property type="evidence" value="ECO:0007669"/>
    <property type="project" value="TreeGrafter"/>
</dbReference>
<dbReference type="CDD" id="cd11716">
    <property type="entry name" value="THUMP_ThiI"/>
    <property type="match status" value="1"/>
</dbReference>
<dbReference type="InterPro" id="IPR014729">
    <property type="entry name" value="Rossmann-like_a/b/a_fold"/>
</dbReference>
<dbReference type="Pfam" id="PF02926">
    <property type="entry name" value="THUMP"/>
    <property type="match status" value="1"/>
</dbReference>
<dbReference type="InterPro" id="IPR004114">
    <property type="entry name" value="THUMP_dom"/>
</dbReference>
<dbReference type="PROSITE" id="PS51165">
    <property type="entry name" value="THUMP"/>
    <property type="match status" value="1"/>
</dbReference>
<evidence type="ECO:0000256" key="1">
    <source>
        <dbReference type="PROSITE-ProRule" id="PRU00529"/>
    </source>
</evidence>
<dbReference type="PANTHER" id="PTHR43209">
    <property type="entry name" value="TRNA SULFURTRANSFERASE"/>
    <property type="match status" value="1"/>
</dbReference>
<dbReference type="InterPro" id="IPR054173">
    <property type="entry name" value="ThiI_fer"/>
</dbReference>
<dbReference type="EMBL" id="RXGA01000003">
    <property type="protein sequence ID" value="RWX73060.1"/>
    <property type="molecule type" value="Genomic_DNA"/>
</dbReference>
<dbReference type="AlphaFoldDB" id="A0A444L674"/>